<feature type="transmembrane region" description="Helical" evidence="7">
    <location>
        <begin position="35"/>
        <end position="57"/>
    </location>
</feature>
<keyword evidence="5 7" id="KW-1133">Transmembrane helix</keyword>
<feature type="transmembrane region" description="Helical" evidence="7">
    <location>
        <begin position="159"/>
        <end position="180"/>
    </location>
</feature>
<dbReference type="EMBL" id="CP163380">
    <property type="protein sequence ID" value="XDP49531.1"/>
    <property type="molecule type" value="Genomic_DNA"/>
</dbReference>
<name>A0AB39LAR6_9STRE</name>
<dbReference type="GO" id="GO:0005886">
    <property type="term" value="C:plasma membrane"/>
    <property type="evidence" value="ECO:0007669"/>
    <property type="project" value="UniProtKB-SubCell"/>
</dbReference>
<keyword evidence="6 7" id="KW-0472">Membrane</keyword>
<feature type="domain" description="EamA" evidence="8">
    <location>
        <begin position="157"/>
        <end position="290"/>
    </location>
</feature>
<keyword evidence="4 7" id="KW-0812">Transmembrane</keyword>
<comment type="similarity">
    <text evidence="2">Belongs to the EamA transporter family.</text>
</comment>
<protein>
    <submittedName>
        <fullName evidence="9">DMT family transporter</fullName>
    </submittedName>
</protein>
<keyword evidence="3" id="KW-1003">Cell membrane</keyword>
<evidence type="ECO:0000256" key="1">
    <source>
        <dbReference type="ARBA" id="ARBA00004651"/>
    </source>
</evidence>
<evidence type="ECO:0000256" key="5">
    <source>
        <dbReference type="ARBA" id="ARBA00022989"/>
    </source>
</evidence>
<proteinExistence type="inferred from homology"/>
<organism evidence="9">
    <name type="scientific">Streptococcus sp. CP1998</name>
    <dbReference type="NCBI Taxonomy" id="3238303"/>
    <lineage>
        <taxon>Bacteria</taxon>
        <taxon>Bacillati</taxon>
        <taxon>Bacillota</taxon>
        <taxon>Bacilli</taxon>
        <taxon>Lactobacillales</taxon>
        <taxon>Streptococcaceae</taxon>
        <taxon>Streptococcus</taxon>
    </lineage>
</organism>
<feature type="transmembrane region" description="Helical" evidence="7">
    <location>
        <begin position="272"/>
        <end position="291"/>
    </location>
</feature>
<feature type="transmembrane region" description="Helical" evidence="7">
    <location>
        <begin position="96"/>
        <end position="118"/>
    </location>
</feature>
<dbReference type="PANTHER" id="PTHR32322">
    <property type="entry name" value="INNER MEMBRANE TRANSPORTER"/>
    <property type="match status" value="1"/>
</dbReference>
<dbReference type="RefSeq" id="WP_320911220.1">
    <property type="nucleotide sequence ID" value="NZ_CP163380.1"/>
</dbReference>
<dbReference type="AlphaFoldDB" id="A0AB39LAR6"/>
<comment type="subcellular location">
    <subcellularLocation>
        <location evidence="1">Cell membrane</location>
        <topology evidence="1">Multi-pass membrane protein</topology>
    </subcellularLocation>
</comment>
<dbReference type="Pfam" id="PF00892">
    <property type="entry name" value="EamA"/>
    <property type="match status" value="2"/>
</dbReference>
<dbReference type="InterPro" id="IPR050638">
    <property type="entry name" value="AA-Vitamin_Transporters"/>
</dbReference>
<reference evidence="9" key="1">
    <citation type="submission" date="2024-07" db="EMBL/GenBank/DDBJ databases">
        <authorList>
            <person name="Li G."/>
        </authorList>
    </citation>
    <scope>NUCLEOTIDE SEQUENCE</scope>
    <source>
        <strain evidence="9">CP1998</strain>
    </source>
</reference>
<evidence type="ECO:0000256" key="7">
    <source>
        <dbReference type="SAM" id="Phobius"/>
    </source>
</evidence>
<feature type="transmembrane region" description="Helical" evidence="7">
    <location>
        <begin position="248"/>
        <end position="266"/>
    </location>
</feature>
<evidence type="ECO:0000313" key="9">
    <source>
        <dbReference type="EMBL" id="XDP49531.1"/>
    </source>
</evidence>
<evidence type="ECO:0000256" key="4">
    <source>
        <dbReference type="ARBA" id="ARBA00022692"/>
    </source>
</evidence>
<feature type="transmembrane region" description="Helical" evidence="7">
    <location>
        <begin position="187"/>
        <end position="205"/>
    </location>
</feature>
<gene>
    <name evidence="9" type="ORF">AB4X21_08170</name>
</gene>
<dbReference type="InterPro" id="IPR037185">
    <property type="entry name" value="EmrE-like"/>
</dbReference>
<dbReference type="InterPro" id="IPR000620">
    <property type="entry name" value="EamA_dom"/>
</dbReference>
<feature type="transmembrane region" description="Helical" evidence="7">
    <location>
        <begin position="69"/>
        <end position="90"/>
    </location>
</feature>
<evidence type="ECO:0000256" key="2">
    <source>
        <dbReference type="ARBA" id="ARBA00007362"/>
    </source>
</evidence>
<evidence type="ECO:0000259" key="8">
    <source>
        <dbReference type="Pfam" id="PF00892"/>
    </source>
</evidence>
<feature type="transmembrane region" description="Helical" evidence="7">
    <location>
        <begin position="217"/>
        <end position="236"/>
    </location>
</feature>
<sequence length="303" mass="32634">MSKTMKGTLMTLIAGIAWGLSGACGQYLMGHGFTAIGLTTIRLVFSGAVLLLLAYLADQEKVKAFLTDRSSYIPLLLFAFLGLLMTQLTYLEAIDATNAGTATVLQYLCPIGVLAYSCVKDRVAPTVSEIFSMILAIAGTFLIATHGQLNQLAITPKGLAWGLISAFAYALYIILPIQLIQKWGSMLVIGIGMLIPGLVMIPFTGRRLFHGQYSMDNLMGLVGLVVIGTIFAYTVFLKGTTLIGPVKGSLLAAIEPISAVFFAFAIMNEHFFAIDFIGMAMILFAVLLISLKDLMIQKEKGIL</sequence>
<dbReference type="PROSITE" id="PS51257">
    <property type="entry name" value="PROKAR_LIPOPROTEIN"/>
    <property type="match status" value="1"/>
</dbReference>
<accession>A0AB39LAR6</accession>
<evidence type="ECO:0000256" key="6">
    <source>
        <dbReference type="ARBA" id="ARBA00023136"/>
    </source>
</evidence>
<evidence type="ECO:0000256" key="3">
    <source>
        <dbReference type="ARBA" id="ARBA00022475"/>
    </source>
</evidence>
<feature type="transmembrane region" description="Helical" evidence="7">
    <location>
        <begin position="130"/>
        <end position="147"/>
    </location>
</feature>
<dbReference type="SUPFAM" id="SSF103481">
    <property type="entry name" value="Multidrug resistance efflux transporter EmrE"/>
    <property type="match status" value="2"/>
</dbReference>
<dbReference type="PANTHER" id="PTHR32322:SF18">
    <property type="entry name" value="S-ADENOSYLMETHIONINE_S-ADENOSYLHOMOCYSTEINE TRANSPORTER"/>
    <property type="match status" value="1"/>
</dbReference>
<feature type="domain" description="EamA" evidence="8">
    <location>
        <begin position="6"/>
        <end position="144"/>
    </location>
</feature>